<proteinExistence type="predicted"/>
<dbReference type="SUPFAM" id="SSF55486">
    <property type="entry name" value="Metalloproteases ('zincins'), catalytic domain"/>
    <property type="match status" value="1"/>
</dbReference>
<reference evidence="1" key="1">
    <citation type="submission" date="2018-05" db="EMBL/GenBank/DDBJ databases">
        <authorList>
            <person name="Lanie J.A."/>
            <person name="Ng W.-L."/>
            <person name="Kazmierczak K.M."/>
            <person name="Andrzejewski T.M."/>
            <person name="Davidsen T.M."/>
            <person name="Wayne K.J."/>
            <person name="Tettelin H."/>
            <person name="Glass J.I."/>
            <person name="Rusch D."/>
            <person name="Podicherti R."/>
            <person name="Tsui H.-C.T."/>
            <person name="Winkler M.E."/>
        </authorList>
    </citation>
    <scope>NUCLEOTIDE SEQUENCE</scope>
</reference>
<sequence>SANTGSSSSVQKIQDIGNFIVVYEEPSTAFGNDFEQNTRNWGYFEDQAQWLNSVFRLPYDVGIALAECGTANAYYDHSQRAIFMCYEFINEIDALFYQHLNGDPGYINETNRVIEFIFYHEVGHALIDVYELPTTGPEEDAADSFSSYIMADLTSGTGGQDSIYSAATWFWNEHYRQGVPNSAFWDTHSLNIQRYYNISCFSYGSNPIYNQDLVDDGWLPPARAMWCDKEYTQQKNSWFEILQPFFK</sequence>
<feature type="non-terminal residue" evidence="1">
    <location>
        <position position="1"/>
    </location>
</feature>
<dbReference type="Pfam" id="PF14247">
    <property type="entry name" value="DUF4344"/>
    <property type="match status" value="1"/>
</dbReference>
<name>A0A382ZWZ1_9ZZZZ</name>
<evidence type="ECO:0000313" key="1">
    <source>
        <dbReference type="EMBL" id="SVD99971.1"/>
    </source>
</evidence>
<dbReference type="EMBL" id="UINC01187314">
    <property type="protein sequence ID" value="SVD99971.1"/>
    <property type="molecule type" value="Genomic_DNA"/>
</dbReference>
<protein>
    <submittedName>
        <fullName evidence="1">Uncharacterized protein</fullName>
    </submittedName>
</protein>
<dbReference type="AlphaFoldDB" id="A0A382ZWZ1"/>
<accession>A0A382ZWZ1</accession>
<gene>
    <name evidence="1" type="ORF">METZ01_LOCUS452825</name>
</gene>
<organism evidence="1">
    <name type="scientific">marine metagenome</name>
    <dbReference type="NCBI Taxonomy" id="408172"/>
    <lineage>
        <taxon>unclassified sequences</taxon>
        <taxon>metagenomes</taxon>
        <taxon>ecological metagenomes</taxon>
    </lineage>
</organism>
<dbReference type="InterPro" id="IPR025644">
    <property type="entry name" value="DUF4344"/>
</dbReference>